<keyword evidence="3" id="KW-0430">Lectin</keyword>
<dbReference type="InterPro" id="IPR056573">
    <property type="entry name" value="Lectin_L-type_dom"/>
</dbReference>
<dbReference type="InterPro" id="IPR050883">
    <property type="entry name" value="PNGase"/>
</dbReference>
<evidence type="ECO:0000313" key="8">
    <source>
        <dbReference type="Proteomes" id="UP000095149"/>
    </source>
</evidence>
<dbReference type="OrthoDB" id="409136at2759"/>
<feature type="domain" description="Transglutaminase-like" evidence="6">
    <location>
        <begin position="202"/>
        <end position="257"/>
    </location>
</feature>
<dbReference type="AlphaFoldDB" id="A0A1E3JXV2"/>
<evidence type="ECO:0000259" key="6">
    <source>
        <dbReference type="SMART" id="SM00460"/>
    </source>
</evidence>
<dbReference type="PANTHER" id="PTHR12143">
    <property type="entry name" value="PEPTIDE N-GLYCANASE PNGASE -RELATED"/>
    <property type="match status" value="1"/>
</dbReference>
<dbReference type="GO" id="GO:0005829">
    <property type="term" value="C:cytosol"/>
    <property type="evidence" value="ECO:0007669"/>
    <property type="project" value="TreeGrafter"/>
</dbReference>
<evidence type="ECO:0000256" key="1">
    <source>
        <dbReference type="ARBA" id="ARBA00009390"/>
    </source>
</evidence>
<dbReference type="SUPFAM" id="SSF54001">
    <property type="entry name" value="Cysteine proteinases"/>
    <property type="match status" value="1"/>
</dbReference>
<evidence type="ECO:0000256" key="2">
    <source>
        <dbReference type="ARBA" id="ARBA00022723"/>
    </source>
</evidence>
<keyword evidence="2" id="KW-0479">Metal-binding</keyword>
<protein>
    <recommendedName>
        <fullName evidence="6">Transglutaminase-like domain-containing protein</fullName>
    </recommendedName>
</protein>
<dbReference type="Pfam" id="PF01841">
    <property type="entry name" value="Transglut_core"/>
    <property type="match status" value="1"/>
</dbReference>
<dbReference type="Gene3D" id="3.10.620.30">
    <property type="match status" value="1"/>
</dbReference>
<dbReference type="GO" id="GO:0000224">
    <property type="term" value="F:peptide-N4-(N-acetyl-beta-glucosaminyl)asparagine amidase activity"/>
    <property type="evidence" value="ECO:0007669"/>
    <property type="project" value="TreeGrafter"/>
</dbReference>
<comment type="similarity">
    <text evidence="1">Belongs to the transglutaminase-like superfamily. PNGase family.</text>
</comment>
<dbReference type="GO" id="GO:0006516">
    <property type="term" value="P:glycoprotein catabolic process"/>
    <property type="evidence" value="ECO:0007669"/>
    <property type="project" value="TreeGrafter"/>
</dbReference>
<dbReference type="Proteomes" id="UP000095149">
    <property type="component" value="Unassembled WGS sequence"/>
</dbReference>
<proteinExistence type="inferred from homology"/>
<accession>A0A1E3JXV2</accession>
<sequence length="627" mass="69868">MSEADRQVFAHIVGFIAARLVDGTYKQIPPIGLPTAGDVGALGRMWRSYVSHNRGHVYTLLSRRRNASRDLNGLKGTVQHLIEHTRDTQQYLGTVSELSLRTLIPDLSTSVAGILRNPPYKPMGNLDATVLALCRWFKDNFMSWVDPVLCPQCNGPTQSAGNAAPSAQESTKGAGRVELHRCADGACGATRRFPRYGTVAALVESREGRCGEWAHLFYAMMRVKGIEGRYIWNRQDHVWCEYWSPIMNHWVHVDPCEAATNKPLTYAKGWGKKQAYCLAFGPYGAEDVTRAYVDDWDGDCQVRRQARGWSERDLQVELLKVTVSLRLRMDPVLRARLYRMDESQRSWISDENTRLKEAESMGFEGRISGPDEWKRMRDELGDAKRAVVKPRYTVATQFGAQVGDLVRFGDVQTDSDSKIVLTSAKSQTSAVFQPCPIPQTQNFSTNMTFRMTPPPEAGGADGIAILFAKNQSMGLGGYGLGYSGAGDEGDFAVEVDTYRTQDFADDPPTPHISVHSPPNAHHRHSIACTRPGDLPQLSNGEEYTLHLIYSGNTRRLRGYLTVPPSDGGEEIELVDVVIPKGRTRTDWYAGVTGSCGGLWQRQEVTKWSIDLIEFEEGDVVREEADDV</sequence>
<dbReference type="PANTHER" id="PTHR12143:SF19">
    <property type="entry name" value="PEPTIDE-N(4)-(N-ACETYL-BETA-GLUCOSAMINYL)ASPARAGINE AMIDASE"/>
    <property type="match status" value="1"/>
</dbReference>
<dbReference type="GO" id="GO:0030246">
    <property type="term" value="F:carbohydrate binding"/>
    <property type="evidence" value="ECO:0007669"/>
    <property type="project" value="UniProtKB-KW"/>
</dbReference>
<dbReference type="GO" id="GO:0046872">
    <property type="term" value="F:metal ion binding"/>
    <property type="evidence" value="ECO:0007669"/>
    <property type="project" value="UniProtKB-KW"/>
</dbReference>
<dbReference type="InterPro" id="IPR013320">
    <property type="entry name" value="ConA-like_dom_sf"/>
</dbReference>
<evidence type="ECO:0000256" key="4">
    <source>
        <dbReference type="ARBA" id="ARBA00022833"/>
    </source>
</evidence>
<feature type="region of interest" description="Disordered" evidence="5">
    <location>
        <begin position="504"/>
        <end position="524"/>
    </location>
</feature>
<evidence type="ECO:0000256" key="5">
    <source>
        <dbReference type="SAM" id="MobiDB-lite"/>
    </source>
</evidence>
<dbReference type="GO" id="GO:0005634">
    <property type="term" value="C:nucleus"/>
    <property type="evidence" value="ECO:0007669"/>
    <property type="project" value="TreeGrafter"/>
</dbReference>
<dbReference type="SMART" id="SM00460">
    <property type="entry name" value="TGc"/>
    <property type="match status" value="1"/>
</dbReference>
<comment type="caution">
    <text evidence="7">The sequence shown here is derived from an EMBL/GenBank/DDBJ whole genome shotgun (WGS) entry which is preliminary data.</text>
</comment>
<dbReference type="InterPro" id="IPR002931">
    <property type="entry name" value="Transglutaminase-like"/>
</dbReference>
<gene>
    <name evidence="7" type="ORF">I350_05332</name>
</gene>
<keyword evidence="4" id="KW-0862">Zinc</keyword>
<evidence type="ECO:0000313" key="7">
    <source>
        <dbReference type="EMBL" id="ODO04722.1"/>
    </source>
</evidence>
<organism evidence="7 8">
    <name type="scientific">Cryptococcus amylolentus CBS 6273</name>
    <dbReference type="NCBI Taxonomy" id="1296118"/>
    <lineage>
        <taxon>Eukaryota</taxon>
        <taxon>Fungi</taxon>
        <taxon>Dikarya</taxon>
        <taxon>Basidiomycota</taxon>
        <taxon>Agaricomycotina</taxon>
        <taxon>Tremellomycetes</taxon>
        <taxon>Tremellales</taxon>
        <taxon>Cryptococcaceae</taxon>
        <taxon>Cryptococcus</taxon>
    </lineage>
</organism>
<reference evidence="7 8" key="1">
    <citation type="submission" date="2016-06" db="EMBL/GenBank/DDBJ databases">
        <title>Evolution of pathogenesis and genome organization in the Tremellales.</title>
        <authorList>
            <person name="Cuomo C."/>
            <person name="Litvintseva A."/>
            <person name="Heitman J."/>
            <person name="Chen Y."/>
            <person name="Sun S."/>
            <person name="Springer D."/>
            <person name="Dromer F."/>
            <person name="Young S."/>
            <person name="Zeng Q."/>
            <person name="Chapman S."/>
            <person name="Gujja S."/>
            <person name="Saif S."/>
            <person name="Birren B."/>
        </authorList>
    </citation>
    <scope>NUCLEOTIDE SEQUENCE [LARGE SCALE GENOMIC DNA]</scope>
    <source>
        <strain evidence="7 8">CBS 6273</strain>
    </source>
</reference>
<evidence type="ECO:0000256" key="3">
    <source>
        <dbReference type="ARBA" id="ARBA00022734"/>
    </source>
</evidence>
<dbReference type="Gene3D" id="2.60.120.200">
    <property type="match status" value="1"/>
</dbReference>
<dbReference type="InterPro" id="IPR001220">
    <property type="entry name" value="Legume_lectin_dom"/>
</dbReference>
<dbReference type="Pfam" id="PF00139">
    <property type="entry name" value="Lectin_legB"/>
    <property type="match status" value="1"/>
</dbReference>
<name>A0A1E3JXV2_9TREE</name>
<dbReference type="SUPFAM" id="SSF49899">
    <property type="entry name" value="Concanavalin A-like lectins/glucanases"/>
    <property type="match status" value="1"/>
</dbReference>
<dbReference type="CDD" id="cd01951">
    <property type="entry name" value="lectin_L-type"/>
    <property type="match status" value="1"/>
</dbReference>
<dbReference type="InterPro" id="IPR038765">
    <property type="entry name" value="Papain-like_cys_pep_sf"/>
</dbReference>
<dbReference type="EMBL" id="MEKH01000008">
    <property type="protein sequence ID" value="ODO04722.1"/>
    <property type="molecule type" value="Genomic_DNA"/>
</dbReference>